<keyword evidence="1" id="KW-0812">Transmembrane</keyword>
<evidence type="ECO:0000259" key="2">
    <source>
        <dbReference type="Pfam" id="PF06813"/>
    </source>
</evidence>
<name>A0A8K0HVG8_COCNU</name>
<feature type="domain" description="Nodulin-like" evidence="2">
    <location>
        <begin position="1"/>
        <end position="67"/>
    </location>
</feature>
<evidence type="ECO:0000256" key="1">
    <source>
        <dbReference type="SAM" id="Phobius"/>
    </source>
</evidence>
<dbReference type="InterPro" id="IPR010658">
    <property type="entry name" value="Nodulin-like"/>
</dbReference>
<evidence type="ECO:0000313" key="3">
    <source>
        <dbReference type="EMBL" id="KAG1326883.1"/>
    </source>
</evidence>
<dbReference type="Pfam" id="PF06813">
    <property type="entry name" value="Nodulin-like"/>
    <property type="match status" value="1"/>
</dbReference>
<sequence length="75" mass="8094">MSFLRESPVGVAMVEDETETKYFGVINMMAVVIAVYPLTYDLIGDHGAAMSHVFGAVLLTVPIAVPIYVAFKAKS</sequence>
<feature type="transmembrane region" description="Helical" evidence="1">
    <location>
        <begin position="52"/>
        <end position="71"/>
    </location>
</feature>
<gene>
    <name evidence="3" type="ORF">COCNU_01G008170</name>
</gene>
<comment type="caution">
    <text evidence="3">The sequence shown here is derived from an EMBL/GenBank/DDBJ whole genome shotgun (WGS) entry which is preliminary data.</text>
</comment>
<keyword evidence="1" id="KW-0472">Membrane</keyword>
<accession>A0A8K0HVG8</accession>
<proteinExistence type="predicted"/>
<protein>
    <recommendedName>
        <fullName evidence="2">Nodulin-like domain-containing protein</fullName>
    </recommendedName>
</protein>
<dbReference type="Proteomes" id="UP000797356">
    <property type="component" value="Chromosome 1"/>
</dbReference>
<organism evidence="3 4">
    <name type="scientific">Cocos nucifera</name>
    <name type="common">Coconut palm</name>
    <dbReference type="NCBI Taxonomy" id="13894"/>
    <lineage>
        <taxon>Eukaryota</taxon>
        <taxon>Viridiplantae</taxon>
        <taxon>Streptophyta</taxon>
        <taxon>Embryophyta</taxon>
        <taxon>Tracheophyta</taxon>
        <taxon>Spermatophyta</taxon>
        <taxon>Magnoliopsida</taxon>
        <taxon>Liliopsida</taxon>
        <taxon>Arecaceae</taxon>
        <taxon>Arecoideae</taxon>
        <taxon>Cocoseae</taxon>
        <taxon>Attaleinae</taxon>
        <taxon>Cocos</taxon>
    </lineage>
</organism>
<feature type="transmembrane region" description="Helical" evidence="1">
    <location>
        <begin position="21"/>
        <end position="40"/>
    </location>
</feature>
<dbReference type="OrthoDB" id="410267at2759"/>
<reference evidence="3" key="2">
    <citation type="submission" date="2019-07" db="EMBL/GenBank/DDBJ databases">
        <authorList>
            <person name="Yang Y."/>
            <person name="Bocs S."/>
            <person name="Baudouin L."/>
        </authorList>
    </citation>
    <scope>NUCLEOTIDE SEQUENCE</scope>
    <source>
        <tissue evidence="3">Spear leaf of Hainan Tall coconut</tissue>
    </source>
</reference>
<dbReference type="EMBL" id="CM017872">
    <property type="protein sequence ID" value="KAG1326883.1"/>
    <property type="molecule type" value="Genomic_DNA"/>
</dbReference>
<reference evidence="3" key="1">
    <citation type="journal article" date="2017" name="Gigascience">
        <title>The genome draft of coconut (Cocos nucifera).</title>
        <authorList>
            <person name="Xiao Y."/>
            <person name="Xu P."/>
            <person name="Fan H."/>
            <person name="Baudouin L."/>
            <person name="Xia W."/>
            <person name="Bocs S."/>
            <person name="Xu J."/>
            <person name="Li Q."/>
            <person name="Guo A."/>
            <person name="Zhou L."/>
            <person name="Li J."/>
            <person name="Wu Y."/>
            <person name="Ma Z."/>
            <person name="Armero A."/>
            <person name="Issali A.E."/>
            <person name="Liu N."/>
            <person name="Peng M."/>
            <person name="Yang Y."/>
        </authorList>
    </citation>
    <scope>NUCLEOTIDE SEQUENCE</scope>
    <source>
        <tissue evidence="3">Spear leaf of Hainan Tall coconut</tissue>
    </source>
</reference>
<keyword evidence="4" id="KW-1185">Reference proteome</keyword>
<keyword evidence="1" id="KW-1133">Transmembrane helix</keyword>
<evidence type="ECO:0000313" key="4">
    <source>
        <dbReference type="Proteomes" id="UP000797356"/>
    </source>
</evidence>
<dbReference type="AlphaFoldDB" id="A0A8K0HVG8"/>